<organism evidence="8 9">
    <name type="scientific">[Anoxybacillus] calidus</name>
    <dbReference type="NCBI Taxonomy" id="575178"/>
    <lineage>
        <taxon>Bacteria</taxon>
        <taxon>Bacillati</taxon>
        <taxon>Bacillota</taxon>
        <taxon>Bacilli</taxon>
        <taxon>Bacillales</taxon>
        <taxon>Anoxybacillaceae</taxon>
        <taxon>Paranoxybacillus</taxon>
    </lineage>
</organism>
<evidence type="ECO:0000256" key="3">
    <source>
        <dbReference type="ARBA" id="ARBA00023002"/>
    </source>
</evidence>
<dbReference type="InterPro" id="IPR012336">
    <property type="entry name" value="Thioredoxin-like_fold"/>
</dbReference>
<keyword evidence="5" id="KW-0676">Redox-active center</keyword>
<evidence type="ECO:0000259" key="7">
    <source>
        <dbReference type="PROSITE" id="PS51352"/>
    </source>
</evidence>
<protein>
    <submittedName>
        <fullName evidence="8">Protein-disulfide isomerase</fullName>
    </submittedName>
</protein>
<keyword evidence="6" id="KW-0472">Membrane</keyword>
<feature type="domain" description="Thioredoxin" evidence="7">
    <location>
        <begin position="33"/>
        <end position="227"/>
    </location>
</feature>
<accession>A0A7V9YZC3</accession>
<keyword evidence="6" id="KW-1133">Transmembrane helix</keyword>
<dbReference type="PANTHER" id="PTHR13887">
    <property type="entry name" value="GLUTATHIONE S-TRANSFERASE KAPPA"/>
    <property type="match status" value="1"/>
</dbReference>
<comment type="caution">
    <text evidence="8">The sequence shown here is derived from an EMBL/GenBank/DDBJ whole genome shotgun (WGS) entry which is preliminary data.</text>
</comment>
<evidence type="ECO:0000256" key="2">
    <source>
        <dbReference type="ARBA" id="ARBA00022729"/>
    </source>
</evidence>
<dbReference type="AlphaFoldDB" id="A0A7V9YZC3"/>
<evidence type="ECO:0000256" key="6">
    <source>
        <dbReference type="SAM" id="Phobius"/>
    </source>
</evidence>
<dbReference type="InterPro" id="IPR013766">
    <property type="entry name" value="Thioredoxin_domain"/>
</dbReference>
<evidence type="ECO:0000256" key="1">
    <source>
        <dbReference type="ARBA" id="ARBA00005791"/>
    </source>
</evidence>
<dbReference type="Proteomes" id="UP000580891">
    <property type="component" value="Unassembled WGS sequence"/>
</dbReference>
<gene>
    <name evidence="8" type="ORF">HNQ85_001348</name>
</gene>
<dbReference type="EMBL" id="JACDUU010000002">
    <property type="protein sequence ID" value="MBA2871078.1"/>
    <property type="molecule type" value="Genomic_DNA"/>
</dbReference>
<name>A0A7V9YZC3_9BACL</name>
<reference evidence="8 9" key="1">
    <citation type="submission" date="2020-07" db="EMBL/GenBank/DDBJ databases">
        <title>Genomic Encyclopedia of Type Strains, Phase IV (KMG-IV): sequencing the most valuable type-strain genomes for metagenomic binning, comparative biology and taxonomic classification.</title>
        <authorList>
            <person name="Goeker M."/>
        </authorList>
    </citation>
    <scope>NUCLEOTIDE SEQUENCE [LARGE SCALE GENOMIC DNA]</scope>
    <source>
        <strain evidence="8 9">DSM 25220</strain>
    </source>
</reference>
<dbReference type="Pfam" id="PF13462">
    <property type="entry name" value="Thioredoxin_4"/>
    <property type="match status" value="1"/>
</dbReference>
<dbReference type="InterPro" id="IPR036249">
    <property type="entry name" value="Thioredoxin-like_sf"/>
</dbReference>
<dbReference type="SUPFAM" id="SSF52833">
    <property type="entry name" value="Thioredoxin-like"/>
    <property type="match status" value="1"/>
</dbReference>
<dbReference type="Gene3D" id="3.40.30.10">
    <property type="entry name" value="Glutaredoxin"/>
    <property type="match status" value="1"/>
</dbReference>
<evidence type="ECO:0000256" key="5">
    <source>
        <dbReference type="ARBA" id="ARBA00023284"/>
    </source>
</evidence>
<proteinExistence type="inferred from homology"/>
<evidence type="ECO:0000313" key="9">
    <source>
        <dbReference type="Proteomes" id="UP000580891"/>
    </source>
</evidence>
<dbReference type="PANTHER" id="PTHR13887:SF14">
    <property type="entry name" value="DISULFIDE BOND FORMATION PROTEIN D"/>
    <property type="match status" value="1"/>
</dbReference>
<evidence type="ECO:0000256" key="4">
    <source>
        <dbReference type="ARBA" id="ARBA00023157"/>
    </source>
</evidence>
<dbReference type="GO" id="GO:0016491">
    <property type="term" value="F:oxidoreductase activity"/>
    <property type="evidence" value="ECO:0007669"/>
    <property type="project" value="UniProtKB-KW"/>
</dbReference>
<comment type="similarity">
    <text evidence="1">Belongs to the thioredoxin family. DsbA subfamily.</text>
</comment>
<keyword evidence="3" id="KW-0560">Oxidoreductase</keyword>
<evidence type="ECO:0000313" key="8">
    <source>
        <dbReference type="EMBL" id="MBA2871078.1"/>
    </source>
</evidence>
<dbReference type="PROSITE" id="PS51352">
    <property type="entry name" value="THIOREDOXIN_2"/>
    <property type="match status" value="1"/>
</dbReference>
<keyword evidence="8" id="KW-0413">Isomerase</keyword>
<keyword evidence="9" id="KW-1185">Reference proteome</keyword>
<keyword evidence="4" id="KW-1015">Disulfide bond</keyword>
<dbReference type="RefSeq" id="WP_181536933.1">
    <property type="nucleotide sequence ID" value="NZ_JACDUU010000002.1"/>
</dbReference>
<dbReference type="GO" id="GO:0016853">
    <property type="term" value="F:isomerase activity"/>
    <property type="evidence" value="ECO:0007669"/>
    <property type="project" value="UniProtKB-KW"/>
</dbReference>
<keyword evidence="6" id="KW-0812">Transmembrane</keyword>
<keyword evidence="2" id="KW-0732">Signal</keyword>
<feature type="transmembrane region" description="Helical" evidence="6">
    <location>
        <begin position="20"/>
        <end position="39"/>
    </location>
</feature>
<sequence length="230" mass="26452">MTKSKKKSISTSNQSSKWIFWVVGLFSVCVLGFIFLGNLPEKEAAIDYEGQPYLGKKSAPVQIVEFGDYKCPVCKNFNKSFFPLIKKEFIDTGKAKFYFMNYSFINVDSIRAAQFAEAVYQKLGNDAFWKFHELLYSKQPEDAKYEKMDIFTESFLEDTLKEVASDEETEKVVRAFQENQSKDAWDKDMSYVKKLGVTGTPTLFINGKKFEGETIEDFKEMVEEAAKENS</sequence>